<dbReference type="EMBL" id="APMP01000008">
    <property type="protein sequence ID" value="ENZ82224.1"/>
    <property type="molecule type" value="Genomic_DNA"/>
</dbReference>
<reference evidence="2 3" key="1">
    <citation type="journal article" date="2013" name="Genome Announc.">
        <title>Draft Genome Sequence for Caulobacter sp. Strain OR37, a Bacterium Tolerant to Heavy Metals.</title>
        <authorList>
            <person name="Utturkar S.M."/>
            <person name="Bollmann A."/>
            <person name="Brzoska R.M."/>
            <person name="Klingeman D.M."/>
            <person name="Epstein S.E."/>
            <person name="Palumbo A.V."/>
            <person name="Brown S.D."/>
        </authorList>
    </citation>
    <scope>NUCLEOTIDE SEQUENCE [LARGE SCALE GENOMIC DNA]</scope>
    <source>
        <strain evidence="2 3">OR37</strain>
    </source>
</reference>
<comment type="caution">
    <text evidence="2">The sequence shown here is derived from an EMBL/GenBank/DDBJ whole genome shotgun (WGS) entry which is preliminary data.</text>
</comment>
<dbReference type="AlphaFoldDB" id="R0EJW4"/>
<feature type="chain" id="PRO_5004349191" evidence="1">
    <location>
        <begin position="19"/>
        <end position="291"/>
    </location>
</feature>
<gene>
    <name evidence="2" type="ORF">OR37_01778</name>
</gene>
<name>R0EJW4_CAUVI</name>
<organism evidence="2 3">
    <name type="scientific">Caulobacter vibrioides OR37</name>
    <dbReference type="NCBI Taxonomy" id="1292034"/>
    <lineage>
        <taxon>Bacteria</taxon>
        <taxon>Pseudomonadati</taxon>
        <taxon>Pseudomonadota</taxon>
        <taxon>Alphaproteobacteria</taxon>
        <taxon>Caulobacterales</taxon>
        <taxon>Caulobacteraceae</taxon>
        <taxon>Caulobacter</taxon>
    </lineage>
</organism>
<sequence precursor="true">MRRVALGCLLAGAGLAIAGTTATALSTHAPEEFNQTLTLAGGPSASAPADDPDAPIATARYGGERTRAPETAVAMAAPAPAQTAATVALAGSPPSEVELAGAPKAVATMALADAAPPKPEPARRVAAPVASRVLAEAAPSPAPRPVLSFTRGAPRPIHGKPLKLEVSDQPLPFTPMGLRSGAVKRLTLSASNFMSKAVTSAEDLRRGRWMLFAASSGKAYGLSLIRDTFGGWRNAGVSEEKLASFGSRQIGVGYRKNSSQISLSATQRKFRGLDYSDKDTVVGVSVSVRGR</sequence>
<keyword evidence="3" id="KW-1185">Reference proteome</keyword>
<feature type="signal peptide" evidence="1">
    <location>
        <begin position="1"/>
        <end position="18"/>
    </location>
</feature>
<proteinExistence type="predicted"/>
<keyword evidence="1" id="KW-0732">Signal</keyword>
<dbReference type="OrthoDB" id="7187376at2"/>
<evidence type="ECO:0000256" key="1">
    <source>
        <dbReference type="SAM" id="SignalP"/>
    </source>
</evidence>
<dbReference type="STRING" id="1292034.OR37_01778"/>
<evidence type="ECO:0000313" key="2">
    <source>
        <dbReference type="EMBL" id="ENZ82224.1"/>
    </source>
</evidence>
<evidence type="ECO:0000313" key="3">
    <source>
        <dbReference type="Proteomes" id="UP000013063"/>
    </source>
</evidence>
<accession>R0EJW4</accession>
<protein>
    <submittedName>
        <fullName evidence="2">Uncharacterized protein</fullName>
    </submittedName>
</protein>
<dbReference type="PATRIC" id="fig|1292034.3.peg.1765"/>
<dbReference type="RefSeq" id="WP_004618342.1">
    <property type="nucleotide sequence ID" value="NZ_APMP01000008.1"/>
</dbReference>
<dbReference type="Proteomes" id="UP000013063">
    <property type="component" value="Unassembled WGS sequence"/>
</dbReference>